<name>A0A813F1D6_POLGL</name>
<protein>
    <submittedName>
        <fullName evidence="1">Uncharacterized protein</fullName>
    </submittedName>
</protein>
<evidence type="ECO:0000313" key="1">
    <source>
        <dbReference type="EMBL" id="CAE8605077.1"/>
    </source>
</evidence>
<dbReference type="Proteomes" id="UP000654075">
    <property type="component" value="Unassembled WGS sequence"/>
</dbReference>
<proteinExistence type="predicted"/>
<dbReference type="AlphaFoldDB" id="A0A813F1D6"/>
<accession>A0A813F1D6</accession>
<gene>
    <name evidence="1" type="ORF">PGLA1383_LOCUS23211</name>
</gene>
<feature type="non-terminal residue" evidence="1">
    <location>
        <position position="108"/>
    </location>
</feature>
<sequence>NHGTANIAAKASRQSTCFRPGPCHRALRRCRRHDDGVGLCRSRSFAAPKRRSEQACCPNSHDCDRKHEISWQFNSHRFAQLGLRSPLLGSNRGRAHWQCLVGQRPQDQ</sequence>
<feature type="non-terminal residue" evidence="1">
    <location>
        <position position="1"/>
    </location>
</feature>
<evidence type="ECO:0000313" key="2">
    <source>
        <dbReference type="Proteomes" id="UP000654075"/>
    </source>
</evidence>
<dbReference type="EMBL" id="CAJNNV010017343">
    <property type="protein sequence ID" value="CAE8605077.1"/>
    <property type="molecule type" value="Genomic_DNA"/>
</dbReference>
<comment type="caution">
    <text evidence="1">The sequence shown here is derived from an EMBL/GenBank/DDBJ whole genome shotgun (WGS) entry which is preliminary data.</text>
</comment>
<keyword evidence="2" id="KW-1185">Reference proteome</keyword>
<reference evidence="1" key="1">
    <citation type="submission" date="2021-02" db="EMBL/GenBank/DDBJ databases">
        <authorList>
            <person name="Dougan E. K."/>
            <person name="Rhodes N."/>
            <person name="Thang M."/>
            <person name="Chan C."/>
        </authorList>
    </citation>
    <scope>NUCLEOTIDE SEQUENCE</scope>
</reference>
<organism evidence="1 2">
    <name type="scientific">Polarella glacialis</name>
    <name type="common">Dinoflagellate</name>
    <dbReference type="NCBI Taxonomy" id="89957"/>
    <lineage>
        <taxon>Eukaryota</taxon>
        <taxon>Sar</taxon>
        <taxon>Alveolata</taxon>
        <taxon>Dinophyceae</taxon>
        <taxon>Suessiales</taxon>
        <taxon>Suessiaceae</taxon>
        <taxon>Polarella</taxon>
    </lineage>
</organism>